<accession>A0A1X0NRQ2</accession>
<dbReference type="InterPro" id="IPR011047">
    <property type="entry name" value="Quinoprotein_ADH-like_sf"/>
</dbReference>
<keyword evidence="1" id="KW-0472">Membrane</keyword>
<dbReference type="RefSeq" id="XP_028881440.1">
    <property type="nucleotide sequence ID" value="XM_029027220.1"/>
</dbReference>
<keyword evidence="3" id="KW-1185">Reference proteome</keyword>
<organism evidence="2 3">
    <name type="scientific">Trypanosoma theileri</name>
    <dbReference type="NCBI Taxonomy" id="67003"/>
    <lineage>
        <taxon>Eukaryota</taxon>
        <taxon>Discoba</taxon>
        <taxon>Euglenozoa</taxon>
        <taxon>Kinetoplastea</taxon>
        <taxon>Metakinetoplastina</taxon>
        <taxon>Trypanosomatida</taxon>
        <taxon>Trypanosomatidae</taxon>
        <taxon>Trypanosoma</taxon>
    </lineage>
</organism>
<dbReference type="AlphaFoldDB" id="A0A1X0NRQ2"/>
<dbReference type="GeneID" id="39987000"/>
<dbReference type="OrthoDB" id="270568at2759"/>
<keyword evidence="1" id="KW-1133">Transmembrane helix</keyword>
<dbReference type="SUPFAM" id="SSF50998">
    <property type="entry name" value="Quinoprotein alcohol dehydrogenase-like"/>
    <property type="match status" value="1"/>
</dbReference>
<dbReference type="PANTHER" id="PTHR34284">
    <property type="entry name" value="FG-GAP REPEAT-CONTAINING PROTEIN"/>
    <property type="match status" value="1"/>
</dbReference>
<proteinExistence type="predicted"/>
<dbReference type="Proteomes" id="UP000192257">
    <property type="component" value="Unassembled WGS sequence"/>
</dbReference>
<name>A0A1X0NRQ2_9TRYP</name>
<sequence>MRLRDILIVGVAIIFCIFGWYQEGGIGVWRGFKIPVSDPEIRRYILSKPVVVDLMGDGRPVLIASTIYGYLELYRTHLAQGNSENVFVSLASDNQKIFYSRIIAIGAGKLSNKSDSHAIVVITDDFRLRRLSPENFGEIWEVPLTNSWIESYHASVSIVPERVQEQDEGTILVAMRVTGPNQTEVMLFAAFNGADGQVRWRYTSDAENAVEEVLGGVNNTEVEQLLPNSSSLLRIPSSRNAYRAHEKPWTFFREAIITVLPHRYAHPWDEYLHPHVFFHAKNRKKRTFRSGDRVVVKYKDRIIRMNKEDYGALGEKLGVMNLRSKSKKSSTYKPKRRTANAMVFHSKNGIEVFHLYTGNVITRVAPLKSSGVYYHDINDDFQIDAITTQIGPRMQMHSVHGVDLIDDCLGVIYTGIPFTEDRLFNATICDTEGLLGRLDLIHHFIDGDVRGEEAPHALNTLELIGSRNMMSKNTRGVTPLVVQLHTTKGRGLFEVERHAVFMIDSGLVTCVDPSRRRVMWRSQTEAFFPGLRESQEADVGMAGLSAREREHRAVTFPHLAAYNFYESNQDTVDTVGGTGRYLKTDPFIIAVGERYMSLLSAGTGRVLRTVELEFPPVAPVIVQDFNGDGINDIIVITSEGIYGFVVGTQTSSDTITALMILMVSLLAVLFVVRELSAADESEPEVLPSSAHDVHRVVRKTIRRATD</sequence>
<feature type="transmembrane region" description="Helical" evidence="1">
    <location>
        <begin position="7"/>
        <end position="29"/>
    </location>
</feature>
<dbReference type="EMBL" id="NBCO01000022">
    <property type="protein sequence ID" value="ORC87374.1"/>
    <property type="molecule type" value="Genomic_DNA"/>
</dbReference>
<comment type="caution">
    <text evidence="2">The sequence shown here is derived from an EMBL/GenBank/DDBJ whole genome shotgun (WGS) entry which is preliminary data.</text>
</comment>
<gene>
    <name evidence="2" type="ORF">TM35_000221730</name>
</gene>
<dbReference type="VEuPathDB" id="TriTrypDB:TM35_000221730"/>
<protein>
    <submittedName>
        <fullName evidence="2">Putative intergrin alpha chain protein</fullName>
    </submittedName>
</protein>
<evidence type="ECO:0000256" key="1">
    <source>
        <dbReference type="SAM" id="Phobius"/>
    </source>
</evidence>
<keyword evidence="1" id="KW-0812">Transmembrane</keyword>
<reference evidence="2 3" key="1">
    <citation type="submission" date="2017-03" db="EMBL/GenBank/DDBJ databases">
        <title>An alternative strategy for trypanosome survival in the mammalian bloodstream revealed through genome and transcriptome analysis of the ubiquitous bovine parasite Trypanosoma (Megatrypanum) theileri.</title>
        <authorList>
            <person name="Kelly S."/>
            <person name="Ivens A."/>
            <person name="Mott A."/>
            <person name="O'Neill E."/>
            <person name="Emms D."/>
            <person name="Macleod O."/>
            <person name="Voorheis P."/>
            <person name="Matthews J."/>
            <person name="Matthews K."/>
            <person name="Carrington M."/>
        </authorList>
    </citation>
    <scope>NUCLEOTIDE SEQUENCE [LARGE SCALE GENOMIC DNA]</scope>
    <source>
        <strain evidence="2">Edinburgh</strain>
    </source>
</reference>
<evidence type="ECO:0000313" key="2">
    <source>
        <dbReference type="EMBL" id="ORC87374.1"/>
    </source>
</evidence>
<dbReference type="PANTHER" id="PTHR34284:SF1">
    <property type="entry name" value="FG-GAP REPEAT-CONTAINING PROTEIN"/>
    <property type="match status" value="1"/>
</dbReference>
<evidence type="ECO:0000313" key="3">
    <source>
        <dbReference type="Proteomes" id="UP000192257"/>
    </source>
</evidence>